<name>A0A9D1ES16_9FIRM</name>
<accession>A0A9D1ES16</accession>
<dbReference type="AlphaFoldDB" id="A0A9D1ES16"/>
<dbReference type="Proteomes" id="UP000823935">
    <property type="component" value="Unassembled WGS sequence"/>
</dbReference>
<sequence length="99" mass="11693">MRIYDRYEEIVNEIWCKKEKQTRKTKCQSQEEATPVFADEYNGKTVDKADALAVIDIVNACSLDKMKSQDAFDDVYQERSNYISFELKNGKFFELKILY</sequence>
<protein>
    <submittedName>
        <fullName evidence="1">Uncharacterized protein</fullName>
    </submittedName>
</protein>
<reference evidence="1" key="1">
    <citation type="submission" date="2020-10" db="EMBL/GenBank/DDBJ databases">
        <authorList>
            <person name="Gilroy R."/>
        </authorList>
    </citation>
    <scope>NUCLEOTIDE SEQUENCE</scope>
    <source>
        <strain evidence="1">CHK190-19873</strain>
    </source>
</reference>
<evidence type="ECO:0000313" key="1">
    <source>
        <dbReference type="EMBL" id="HIS31134.1"/>
    </source>
</evidence>
<evidence type="ECO:0000313" key="2">
    <source>
        <dbReference type="Proteomes" id="UP000823935"/>
    </source>
</evidence>
<gene>
    <name evidence="1" type="ORF">IAB44_06260</name>
</gene>
<dbReference type="EMBL" id="DVIQ01000030">
    <property type="protein sequence ID" value="HIS31134.1"/>
    <property type="molecule type" value="Genomic_DNA"/>
</dbReference>
<reference evidence="1" key="2">
    <citation type="journal article" date="2021" name="PeerJ">
        <title>Extensive microbial diversity within the chicken gut microbiome revealed by metagenomics and culture.</title>
        <authorList>
            <person name="Gilroy R."/>
            <person name="Ravi A."/>
            <person name="Getino M."/>
            <person name="Pursley I."/>
            <person name="Horton D.L."/>
            <person name="Alikhan N.F."/>
            <person name="Baker D."/>
            <person name="Gharbi K."/>
            <person name="Hall N."/>
            <person name="Watson M."/>
            <person name="Adriaenssens E.M."/>
            <person name="Foster-Nyarko E."/>
            <person name="Jarju S."/>
            <person name="Secka A."/>
            <person name="Antonio M."/>
            <person name="Oren A."/>
            <person name="Chaudhuri R.R."/>
            <person name="La Ragione R."/>
            <person name="Hildebrand F."/>
            <person name="Pallen M.J."/>
        </authorList>
    </citation>
    <scope>NUCLEOTIDE SEQUENCE</scope>
    <source>
        <strain evidence="1">CHK190-19873</strain>
    </source>
</reference>
<proteinExistence type="predicted"/>
<organism evidence="1 2">
    <name type="scientific">Candidatus Limivivens intestinipullorum</name>
    <dbReference type="NCBI Taxonomy" id="2840858"/>
    <lineage>
        <taxon>Bacteria</taxon>
        <taxon>Bacillati</taxon>
        <taxon>Bacillota</taxon>
        <taxon>Clostridia</taxon>
        <taxon>Lachnospirales</taxon>
        <taxon>Lachnospiraceae</taxon>
        <taxon>Lachnospiraceae incertae sedis</taxon>
        <taxon>Candidatus Limivivens</taxon>
    </lineage>
</organism>
<comment type="caution">
    <text evidence="1">The sequence shown here is derived from an EMBL/GenBank/DDBJ whole genome shotgun (WGS) entry which is preliminary data.</text>
</comment>